<proteinExistence type="predicted"/>
<comment type="caution">
    <text evidence="1">The sequence shown here is derived from an EMBL/GenBank/DDBJ whole genome shotgun (WGS) entry which is preliminary data.</text>
</comment>
<dbReference type="Pfam" id="PF04646">
    <property type="entry name" value="DUF604"/>
    <property type="match status" value="1"/>
</dbReference>
<dbReference type="Gene3D" id="3.90.550.50">
    <property type="match status" value="1"/>
</dbReference>
<dbReference type="EMBL" id="JAQJAN010000020">
    <property type="protein sequence ID" value="KAJ5703896.1"/>
    <property type="molecule type" value="Genomic_DNA"/>
</dbReference>
<dbReference type="Proteomes" id="UP001215712">
    <property type="component" value="Unassembled WGS sequence"/>
</dbReference>
<reference evidence="1" key="1">
    <citation type="journal article" date="2023" name="IMA Fungus">
        <title>Comparative genomic study of the Penicillium genus elucidates a diverse pangenome and 15 lateral gene transfer events.</title>
        <authorList>
            <person name="Petersen C."/>
            <person name="Sorensen T."/>
            <person name="Nielsen M.R."/>
            <person name="Sondergaard T.E."/>
            <person name="Sorensen J.L."/>
            <person name="Fitzpatrick D.A."/>
            <person name="Frisvad J.C."/>
            <person name="Nielsen K.L."/>
        </authorList>
    </citation>
    <scope>NUCLEOTIDE SEQUENCE</scope>
    <source>
        <strain evidence="1">IBT 17514</strain>
    </source>
</reference>
<organism evidence="1 2">
    <name type="scientific">Penicillium malachiteum</name>
    <dbReference type="NCBI Taxonomy" id="1324776"/>
    <lineage>
        <taxon>Eukaryota</taxon>
        <taxon>Fungi</taxon>
        <taxon>Dikarya</taxon>
        <taxon>Ascomycota</taxon>
        <taxon>Pezizomycotina</taxon>
        <taxon>Eurotiomycetes</taxon>
        <taxon>Eurotiomycetidae</taxon>
        <taxon>Eurotiales</taxon>
        <taxon>Aspergillaceae</taxon>
        <taxon>Penicillium</taxon>
    </lineage>
</organism>
<reference evidence="1" key="2">
    <citation type="submission" date="2023-01" db="EMBL/GenBank/DDBJ databases">
        <authorList>
            <person name="Petersen C."/>
        </authorList>
    </citation>
    <scope>NUCLEOTIDE SEQUENCE</scope>
    <source>
        <strain evidence="1">IBT 17514</strain>
    </source>
</reference>
<name>A0AAD6MQS3_9EURO</name>
<keyword evidence="2" id="KW-1185">Reference proteome</keyword>
<sequence>MTRFYPQYARSLVGAVVLILLTGVFLYQRGENSPVNFLSHYKGPDCNVDLEFLRSFGYNETVDYARWNIQVVPSPKFTQFSDSLDFGDPVFNELDLGGSKEFDRLNESQCSSTMTVEAPMPKKPVDASHIMFGVATTMERLNETLPVFSRWASGTNARIISIVERDHTRSLSELVKHAEDLAINLHIIESDETFLDRYYMLTRTMLELHNEHTEWAVIIDDDTFFPSMEGLVADLATYDSSKPYYIGAPTENLQQMAKFTYMAYGGAGVFLSIPLLKEIDEHYDDCYDNKDTGDKRVAWCVYTYTNTKLTWDRRLFQLDLTNDGSGFYEAGRELPLSLHHWKSADWFPVDILNMSKISDICGPECQLRRWKVTDQWYFINGFSLVKYSSAHSPEEMASMEQTWEYYRWTEDDNYGFSLGPLRPRDNKKVSYRLKGAVSERHRVRQVYMREPDRVNRLERPQLLEVVWTRT</sequence>
<gene>
    <name evidence="1" type="ORF">N7493_011034</name>
</gene>
<evidence type="ECO:0000313" key="2">
    <source>
        <dbReference type="Proteomes" id="UP001215712"/>
    </source>
</evidence>
<accession>A0AAD6MQS3</accession>
<dbReference type="AlphaFoldDB" id="A0AAD6MQS3"/>
<dbReference type="PANTHER" id="PTHR10811">
    <property type="entry name" value="FRINGE-RELATED"/>
    <property type="match status" value="1"/>
</dbReference>
<protein>
    <recommendedName>
        <fullName evidence="3">Glycosyltransferase family 31 protein</fullName>
    </recommendedName>
</protein>
<evidence type="ECO:0000313" key="1">
    <source>
        <dbReference type="EMBL" id="KAJ5703896.1"/>
    </source>
</evidence>
<dbReference type="InterPro" id="IPR006740">
    <property type="entry name" value="DUF604"/>
</dbReference>
<evidence type="ECO:0008006" key="3">
    <source>
        <dbReference type="Google" id="ProtNLM"/>
    </source>
</evidence>